<evidence type="ECO:0000313" key="8">
    <source>
        <dbReference type="EnsemblMetazoa" id="XP_003427108"/>
    </source>
</evidence>
<evidence type="ECO:0000256" key="2">
    <source>
        <dbReference type="ARBA" id="ARBA00022658"/>
    </source>
</evidence>
<dbReference type="Gene3D" id="2.30.30.40">
    <property type="entry name" value="SH3 Domains"/>
    <property type="match status" value="7"/>
</dbReference>
<dbReference type="InterPro" id="IPR036028">
    <property type="entry name" value="SH3-like_dom_sf"/>
</dbReference>
<feature type="domain" description="DH" evidence="6">
    <location>
        <begin position="493"/>
        <end position="679"/>
    </location>
</feature>
<dbReference type="GO" id="GO:0005085">
    <property type="term" value="F:guanyl-nucleotide exchange factor activity"/>
    <property type="evidence" value="ECO:0007669"/>
    <property type="project" value="UniProtKB-KW"/>
</dbReference>
<dbReference type="InterPro" id="IPR000219">
    <property type="entry name" value="DH_dom"/>
</dbReference>
<accession>A0A7M7GEN0</accession>
<proteinExistence type="predicted"/>
<feature type="domain" description="SH3" evidence="5">
    <location>
        <begin position="2"/>
        <end position="61"/>
    </location>
</feature>
<dbReference type="InterPro" id="IPR035899">
    <property type="entry name" value="DBL_dom_sf"/>
</dbReference>
<dbReference type="Pfam" id="PF00018">
    <property type="entry name" value="SH3_1"/>
    <property type="match status" value="5"/>
</dbReference>
<gene>
    <name evidence="8" type="primary">100677917</name>
</gene>
<dbReference type="SUPFAM" id="SSF50044">
    <property type="entry name" value="SH3-domain"/>
    <property type="match status" value="7"/>
</dbReference>
<dbReference type="OrthoDB" id="27823at2759"/>
<feature type="domain" description="SH3" evidence="5">
    <location>
        <begin position="274"/>
        <end position="333"/>
    </location>
</feature>
<dbReference type="GO" id="GO:0005737">
    <property type="term" value="C:cytoplasm"/>
    <property type="evidence" value="ECO:0007669"/>
    <property type="project" value="InterPro"/>
</dbReference>
<dbReference type="SMR" id="A0A7M7GEN0"/>
<evidence type="ECO:0000256" key="3">
    <source>
        <dbReference type="PROSITE-ProRule" id="PRU00192"/>
    </source>
</evidence>
<keyword evidence="9" id="KW-1185">Reference proteome</keyword>
<dbReference type="PROSITE" id="PS50010">
    <property type="entry name" value="DH_2"/>
    <property type="match status" value="1"/>
</dbReference>
<keyword evidence="2" id="KW-0344">Guanine-nucleotide releasing factor</keyword>
<keyword evidence="1 3" id="KW-0728">SH3 domain</keyword>
<evidence type="ECO:0000259" key="6">
    <source>
        <dbReference type="PROSITE" id="PS50010"/>
    </source>
</evidence>
<feature type="region of interest" description="Disordered" evidence="4">
    <location>
        <begin position="436"/>
        <end position="490"/>
    </location>
</feature>
<dbReference type="Pfam" id="PF03114">
    <property type="entry name" value="BAR"/>
    <property type="match status" value="1"/>
</dbReference>
<evidence type="ECO:0000256" key="1">
    <source>
        <dbReference type="ARBA" id="ARBA00022443"/>
    </source>
</evidence>
<dbReference type="AlphaFoldDB" id="A0A7M7GEN0"/>
<dbReference type="PANTHER" id="PTHR22834">
    <property type="entry name" value="NUCLEAR FUSION PROTEIN FUS2"/>
    <property type="match status" value="1"/>
</dbReference>
<reference evidence="8" key="1">
    <citation type="submission" date="2021-01" db="UniProtKB">
        <authorList>
            <consortium name="EnsemblMetazoa"/>
        </authorList>
    </citation>
    <scope>IDENTIFICATION</scope>
</reference>
<dbReference type="CDD" id="cd11800">
    <property type="entry name" value="SH3_DNMBP_C2_like"/>
    <property type="match status" value="1"/>
</dbReference>
<dbReference type="OMA" id="FWGECNG"/>
<evidence type="ECO:0000259" key="5">
    <source>
        <dbReference type="PROSITE" id="PS50002"/>
    </source>
</evidence>
<dbReference type="SUPFAM" id="SSF103657">
    <property type="entry name" value="BAR/IMD domain-like"/>
    <property type="match status" value="1"/>
</dbReference>
<organism evidence="8 9">
    <name type="scientific">Nasonia vitripennis</name>
    <name type="common">Parasitic wasp</name>
    <dbReference type="NCBI Taxonomy" id="7425"/>
    <lineage>
        <taxon>Eukaryota</taxon>
        <taxon>Metazoa</taxon>
        <taxon>Ecdysozoa</taxon>
        <taxon>Arthropoda</taxon>
        <taxon>Hexapoda</taxon>
        <taxon>Insecta</taxon>
        <taxon>Pterygota</taxon>
        <taxon>Neoptera</taxon>
        <taxon>Endopterygota</taxon>
        <taxon>Hymenoptera</taxon>
        <taxon>Apocrita</taxon>
        <taxon>Proctotrupomorpha</taxon>
        <taxon>Chalcidoidea</taxon>
        <taxon>Pteromalidae</taxon>
        <taxon>Pteromalinae</taxon>
        <taxon>Nasonia</taxon>
    </lineage>
</organism>
<dbReference type="SMART" id="SM00325">
    <property type="entry name" value="RhoGEF"/>
    <property type="match status" value="1"/>
</dbReference>
<dbReference type="PROSITE" id="PS50002">
    <property type="entry name" value="SH3"/>
    <property type="match status" value="6"/>
</dbReference>
<dbReference type="CDD" id="cd00160">
    <property type="entry name" value="RhoGEF"/>
    <property type="match status" value="1"/>
</dbReference>
<dbReference type="SMART" id="SM00721">
    <property type="entry name" value="BAR"/>
    <property type="match status" value="1"/>
</dbReference>
<dbReference type="InterPro" id="IPR051492">
    <property type="entry name" value="Dynamin-Rho_GEF"/>
</dbReference>
<evidence type="ECO:0000259" key="7">
    <source>
        <dbReference type="PROSITE" id="PS51021"/>
    </source>
</evidence>
<dbReference type="Pfam" id="PF14604">
    <property type="entry name" value="SH3_9"/>
    <property type="match status" value="1"/>
</dbReference>
<protein>
    <recommendedName>
        <fullName evidence="10">Dynamin-binding protein</fullName>
    </recommendedName>
</protein>
<dbReference type="Gene3D" id="1.20.900.10">
    <property type="entry name" value="Dbl homology (DH) domain"/>
    <property type="match status" value="1"/>
</dbReference>
<dbReference type="Proteomes" id="UP000002358">
    <property type="component" value="Chromosome 2"/>
</dbReference>
<dbReference type="KEGG" id="nvi:100677917"/>
<feature type="domain" description="SH3" evidence="5">
    <location>
        <begin position="66"/>
        <end position="125"/>
    </location>
</feature>
<dbReference type="EnsemblMetazoa" id="XM_003427060">
    <property type="protein sequence ID" value="XP_003427108"/>
    <property type="gene ID" value="LOC100677917"/>
</dbReference>
<dbReference type="Pfam" id="PF00621">
    <property type="entry name" value="RhoGEF"/>
    <property type="match status" value="1"/>
</dbReference>
<feature type="domain" description="SH3" evidence="5">
    <location>
        <begin position="136"/>
        <end position="196"/>
    </location>
</feature>
<feature type="domain" description="SH3" evidence="5">
    <location>
        <begin position="1105"/>
        <end position="1170"/>
    </location>
</feature>
<name>A0A7M7GEN0_NASVI</name>
<dbReference type="CDD" id="cd00174">
    <property type="entry name" value="SH3"/>
    <property type="match status" value="1"/>
</dbReference>
<dbReference type="InterPro" id="IPR001452">
    <property type="entry name" value="SH3_domain"/>
</dbReference>
<dbReference type="InterPro" id="IPR027267">
    <property type="entry name" value="AH/BAR_dom_sf"/>
</dbReference>
<sequence length="1170" mass="132784">MESGTLARVLRDFLTTTDGEISLHKGDFFLVHKVVDKHWCYGQSHNRLGKFPVHSLHKVDVPPVNDNESLFISIAPFRGEQPGDLSFSQGEIIIGNAESSSDWLTGHIGPREGIFPASYVWQLDLNILKKSMQKKIVKRKAKVKANLTAQLDEELDLVEGEIVTVTEILDDGWCRGYKDDGKEGIFPEGFITYQDDTNIDEIDNTCNAAAVEDNAFPSSAMSGRIYKDFGESVNYTPEARYDDPAPNYEDLFPEKSENHHAPKIEVTSDYNPLGLKPYAISLFPFNAQFPNELSFGAGQVVELVKYTDNEWALGIIDNVQGIFPVSYVNVIVDCVDSQDDMAPDDGVKEQDQDDLQSNDRVKVEYKFDAQMAGDLNVTEGEIVTIVEANDEWVTVRNDKGETGLCPRSYLTTDFESSDDVFHDALDDYVVIRHENKNTGDKEIDKSKRLSEPHRPAPPAPSPGRVPLQKQHHQAMTSDEESDASLTKQNKADQRQNLISELYLTEKDFVRDLKMTYETFHLHNPAFLESRKIDVTTLFGNISQIIEVAEELLELIQRAMKGINEDYQSIGPCFLKMSEKMRVAYEKYCSNHEASLALLQKYKDNEDIMRIFNKGVETLRVQVHCFDMSSVLIKPVQRILKYPLLLDGLLKCTEDGHPDKPKIEEASKVMADVASYINEYKRKKDLASKYLHSNNTLIGKMANLNMHSVAKKSSRLSAKLSATLGLTNLPIDPKFEELVKDFLSLEKSTKQFLKDVDQCIQWLDAETYCGEVLTEQLHQYYTGVRSDEVWRLREVRQIIRSQYIKDFKSCIERRVISPLNALISLLSGPELLINKRHDKMLDYDTAISRRDKAEDISSAKSNFEALNQQLLEELPVFIQASTAILYNCIGAFTNARKLYNGKILKKYMNISEVVKQFSLEDIYESYFVHHHSLYNEITRLSYGGTNARVEKDSVDYCLQSEVHKKAVKEKYPPNKLYILTRSITGPTPHDLSATKGTLVGVIKTMNPMGDTSKWFVDNGSMKGFVESQYLEISDEAKLIEESAAAVSMDSSVDLMSLDSPVKEANRYSADIQSLYSDVSDDLDPPPNYENLDDITPKEPRQLYENIHEKFVYALYEFNHPELAGTLSVKEGQALKVLEKHDQKNNPDWWLVEDRTGGKGYVPENYLGKKQN</sequence>
<evidence type="ECO:0000256" key="4">
    <source>
        <dbReference type="SAM" id="MobiDB-lite"/>
    </source>
</evidence>
<dbReference type="SUPFAM" id="SSF48065">
    <property type="entry name" value="DBL homology domain (DH-domain)"/>
    <property type="match status" value="1"/>
</dbReference>
<evidence type="ECO:0000313" key="9">
    <source>
        <dbReference type="Proteomes" id="UP000002358"/>
    </source>
</evidence>
<dbReference type="PANTHER" id="PTHR22834:SF20">
    <property type="entry name" value="SH3 DOMAIN-CONTAINING PROTEIN"/>
    <property type="match status" value="1"/>
</dbReference>
<dbReference type="InParanoid" id="A0A7M7GEN0"/>
<dbReference type="InterPro" id="IPR004148">
    <property type="entry name" value="BAR_dom"/>
</dbReference>
<feature type="domain" description="SH3" evidence="5">
    <location>
        <begin position="356"/>
        <end position="415"/>
    </location>
</feature>
<dbReference type="PROSITE" id="PS51021">
    <property type="entry name" value="BAR"/>
    <property type="match status" value="1"/>
</dbReference>
<evidence type="ECO:0008006" key="10">
    <source>
        <dbReference type="Google" id="ProtNLM"/>
    </source>
</evidence>
<dbReference type="Gene3D" id="1.20.1270.60">
    <property type="entry name" value="Arfaptin homology (AH) domain/BAR domain"/>
    <property type="match status" value="1"/>
</dbReference>
<feature type="compositionally biased region" description="Basic and acidic residues" evidence="4">
    <location>
        <begin position="436"/>
        <end position="454"/>
    </location>
</feature>
<feature type="domain" description="BAR" evidence="7">
    <location>
        <begin position="719"/>
        <end position="922"/>
    </location>
</feature>
<dbReference type="SMART" id="SM00326">
    <property type="entry name" value="SH3"/>
    <property type="match status" value="7"/>
</dbReference>